<gene>
    <name evidence="2" type="primary">AUGUSTUS-3.0.2_33862</name>
    <name evidence="2" type="ORF">TcasGA2_TC033862</name>
</gene>
<dbReference type="InParanoid" id="A0A139WF49"/>
<dbReference type="AlphaFoldDB" id="A0A139WF49"/>
<keyword evidence="1" id="KW-0732">Signal</keyword>
<dbReference type="EMBL" id="KQ971354">
    <property type="protein sequence ID" value="KYB26552.1"/>
    <property type="molecule type" value="Genomic_DNA"/>
</dbReference>
<protein>
    <submittedName>
        <fullName evidence="2">Uncharacterized protein</fullName>
    </submittedName>
</protein>
<evidence type="ECO:0000313" key="2">
    <source>
        <dbReference type="EMBL" id="KYB26552.1"/>
    </source>
</evidence>
<evidence type="ECO:0000313" key="3">
    <source>
        <dbReference type="Proteomes" id="UP000007266"/>
    </source>
</evidence>
<evidence type="ECO:0000256" key="1">
    <source>
        <dbReference type="SAM" id="SignalP"/>
    </source>
</evidence>
<dbReference type="Proteomes" id="UP000007266">
    <property type="component" value="Linkage group 7"/>
</dbReference>
<proteinExistence type="predicted"/>
<feature type="signal peptide" evidence="1">
    <location>
        <begin position="1"/>
        <end position="19"/>
    </location>
</feature>
<accession>A0A139WF49</accession>
<keyword evidence="3" id="KW-1185">Reference proteome</keyword>
<sequence length="33" mass="3944">MLFHLYLCYCILHILLREATHFATCEFPTARSE</sequence>
<reference evidence="2 3" key="1">
    <citation type="journal article" date="2008" name="Nature">
        <title>The genome of the model beetle and pest Tribolium castaneum.</title>
        <authorList>
            <consortium name="Tribolium Genome Sequencing Consortium"/>
            <person name="Richards S."/>
            <person name="Gibbs R.A."/>
            <person name="Weinstock G.M."/>
            <person name="Brown S.J."/>
            <person name="Denell R."/>
            <person name="Beeman R.W."/>
            <person name="Gibbs R."/>
            <person name="Beeman R.W."/>
            <person name="Brown S.J."/>
            <person name="Bucher G."/>
            <person name="Friedrich M."/>
            <person name="Grimmelikhuijzen C.J."/>
            <person name="Klingler M."/>
            <person name="Lorenzen M."/>
            <person name="Richards S."/>
            <person name="Roth S."/>
            <person name="Schroder R."/>
            <person name="Tautz D."/>
            <person name="Zdobnov E.M."/>
            <person name="Muzny D."/>
            <person name="Gibbs R.A."/>
            <person name="Weinstock G.M."/>
            <person name="Attaway T."/>
            <person name="Bell S."/>
            <person name="Buhay C.J."/>
            <person name="Chandrabose M.N."/>
            <person name="Chavez D."/>
            <person name="Clerk-Blankenburg K.P."/>
            <person name="Cree A."/>
            <person name="Dao M."/>
            <person name="Davis C."/>
            <person name="Chacko J."/>
            <person name="Dinh H."/>
            <person name="Dugan-Rocha S."/>
            <person name="Fowler G."/>
            <person name="Garner T.T."/>
            <person name="Garnes J."/>
            <person name="Gnirke A."/>
            <person name="Hawes A."/>
            <person name="Hernandez J."/>
            <person name="Hines S."/>
            <person name="Holder M."/>
            <person name="Hume J."/>
            <person name="Jhangiani S.N."/>
            <person name="Joshi V."/>
            <person name="Khan Z.M."/>
            <person name="Jackson L."/>
            <person name="Kovar C."/>
            <person name="Kowis A."/>
            <person name="Lee S."/>
            <person name="Lewis L.R."/>
            <person name="Margolis J."/>
            <person name="Morgan M."/>
            <person name="Nazareth L.V."/>
            <person name="Nguyen N."/>
            <person name="Okwuonu G."/>
            <person name="Parker D."/>
            <person name="Richards S."/>
            <person name="Ruiz S.J."/>
            <person name="Santibanez J."/>
            <person name="Savard J."/>
            <person name="Scherer S.E."/>
            <person name="Schneider B."/>
            <person name="Sodergren E."/>
            <person name="Tautz D."/>
            <person name="Vattahil S."/>
            <person name="Villasana D."/>
            <person name="White C.S."/>
            <person name="Wright R."/>
            <person name="Park Y."/>
            <person name="Beeman R.W."/>
            <person name="Lord J."/>
            <person name="Oppert B."/>
            <person name="Lorenzen M."/>
            <person name="Brown S."/>
            <person name="Wang L."/>
            <person name="Savard J."/>
            <person name="Tautz D."/>
            <person name="Richards S."/>
            <person name="Weinstock G."/>
            <person name="Gibbs R.A."/>
            <person name="Liu Y."/>
            <person name="Worley K."/>
            <person name="Weinstock G."/>
            <person name="Elsik C.G."/>
            <person name="Reese J.T."/>
            <person name="Elhaik E."/>
            <person name="Landan G."/>
            <person name="Graur D."/>
            <person name="Arensburger P."/>
            <person name="Atkinson P."/>
            <person name="Beeman R.W."/>
            <person name="Beidler J."/>
            <person name="Brown S.J."/>
            <person name="Demuth J.P."/>
            <person name="Drury D.W."/>
            <person name="Du Y.Z."/>
            <person name="Fujiwara H."/>
            <person name="Lorenzen M."/>
            <person name="Maselli V."/>
            <person name="Osanai M."/>
            <person name="Park Y."/>
            <person name="Robertson H.M."/>
            <person name="Tu Z."/>
            <person name="Wang J.J."/>
            <person name="Wang S."/>
            <person name="Richards S."/>
            <person name="Song H."/>
            <person name="Zhang L."/>
            <person name="Sodergren E."/>
            <person name="Werner D."/>
            <person name="Stanke M."/>
            <person name="Morgenstern B."/>
            <person name="Solovyev V."/>
            <person name="Kosarev P."/>
            <person name="Brown G."/>
            <person name="Chen H.C."/>
            <person name="Ermolaeva O."/>
            <person name="Hlavina W."/>
            <person name="Kapustin Y."/>
            <person name="Kiryutin B."/>
            <person name="Kitts P."/>
            <person name="Maglott D."/>
            <person name="Pruitt K."/>
            <person name="Sapojnikov V."/>
            <person name="Souvorov A."/>
            <person name="Mackey A.J."/>
            <person name="Waterhouse R.M."/>
            <person name="Wyder S."/>
            <person name="Zdobnov E.M."/>
            <person name="Zdobnov E.M."/>
            <person name="Wyder S."/>
            <person name="Kriventseva E.V."/>
            <person name="Kadowaki T."/>
            <person name="Bork P."/>
            <person name="Aranda M."/>
            <person name="Bao R."/>
            <person name="Beermann A."/>
            <person name="Berns N."/>
            <person name="Bolognesi R."/>
            <person name="Bonneton F."/>
            <person name="Bopp D."/>
            <person name="Brown S.J."/>
            <person name="Bucher G."/>
            <person name="Butts T."/>
            <person name="Chaumot A."/>
            <person name="Denell R.E."/>
            <person name="Ferrier D.E."/>
            <person name="Friedrich M."/>
            <person name="Gordon C.M."/>
            <person name="Jindra M."/>
            <person name="Klingler M."/>
            <person name="Lan Q."/>
            <person name="Lattorff H.M."/>
            <person name="Laudet V."/>
            <person name="von Levetsow C."/>
            <person name="Liu Z."/>
            <person name="Lutz R."/>
            <person name="Lynch J.A."/>
            <person name="da Fonseca R.N."/>
            <person name="Posnien N."/>
            <person name="Reuter R."/>
            <person name="Roth S."/>
            <person name="Savard J."/>
            <person name="Schinko J.B."/>
            <person name="Schmitt C."/>
            <person name="Schoppmeier M."/>
            <person name="Schroder R."/>
            <person name="Shippy T.D."/>
            <person name="Simonnet F."/>
            <person name="Marques-Souza H."/>
            <person name="Tautz D."/>
            <person name="Tomoyasu Y."/>
            <person name="Trauner J."/>
            <person name="Van der Zee M."/>
            <person name="Vervoort M."/>
            <person name="Wittkopp N."/>
            <person name="Wimmer E.A."/>
            <person name="Yang X."/>
            <person name="Jones A.K."/>
            <person name="Sattelle D.B."/>
            <person name="Ebert P.R."/>
            <person name="Nelson D."/>
            <person name="Scott J.G."/>
            <person name="Beeman R.W."/>
            <person name="Muthukrishnan S."/>
            <person name="Kramer K.J."/>
            <person name="Arakane Y."/>
            <person name="Beeman R.W."/>
            <person name="Zhu Q."/>
            <person name="Hogenkamp D."/>
            <person name="Dixit R."/>
            <person name="Oppert B."/>
            <person name="Jiang H."/>
            <person name="Zou Z."/>
            <person name="Marshall J."/>
            <person name="Elpidina E."/>
            <person name="Vinokurov K."/>
            <person name="Oppert C."/>
            <person name="Zou Z."/>
            <person name="Evans J."/>
            <person name="Lu Z."/>
            <person name="Zhao P."/>
            <person name="Sumathipala N."/>
            <person name="Altincicek B."/>
            <person name="Vilcinskas A."/>
            <person name="Williams M."/>
            <person name="Hultmark D."/>
            <person name="Hetru C."/>
            <person name="Jiang H."/>
            <person name="Grimmelikhuijzen C.J."/>
            <person name="Hauser F."/>
            <person name="Cazzamali G."/>
            <person name="Williamson M."/>
            <person name="Park Y."/>
            <person name="Li B."/>
            <person name="Tanaka Y."/>
            <person name="Predel R."/>
            <person name="Neupert S."/>
            <person name="Schachtner J."/>
            <person name="Verleyen P."/>
            <person name="Raible F."/>
            <person name="Bork P."/>
            <person name="Friedrich M."/>
            <person name="Walden K.K."/>
            <person name="Robertson H.M."/>
            <person name="Angeli S."/>
            <person name="Foret S."/>
            <person name="Bucher G."/>
            <person name="Schuetz S."/>
            <person name="Maleszka R."/>
            <person name="Wimmer E.A."/>
            <person name="Beeman R.W."/>
            <person name="Lorenzen M."/>
            <person name="Tomoyasu Y."/>
            <person name="Miller S.C."/>
            <person name="Grossmann D."/>
            <person name="Bucher G."/>
        </authorList>
    </citation>
    <scope>NUCLEOTIDE SEQUENCE [LARGE SCALE GENOMIC DNA]</scope>
    <source>
        <strain evidence="2 3">Georgia GA2</strain>
    </source>
</reference>
<name>A0A139WF49_TRICA</name>
<feature type="chain" id="PRO_5007299840" evidence="1">
    <location>
        <begin position="20"/>
        <end position="33"/>
    </location>
</feature>
<reference evidence="2 3" key="2">
    <citation type="journal article" date="2010" name="Nucleic Acids Res.">
        <title>BeetleBase in 2010: revisions to provide comprehensive genomic information for Tribolium castaneum.</title>
        <authorList>
            <person name="Kim H.S."/>
            <person name="Murphy T."/>
            <person name="Xia J."/>
            <person name="Caragea D."/>
            <person name="Park Y."/>
            <person name="Beeman R.W."/>
            <person name="Lorenzen M.D."/>
            <person name="Butcher S."/>
            <person name="Manak J.R."/>
            <person name="Brown S.J."/>
        </authorList>
    </citation>
    <scope>GENOME REANNOTATION</scope>
    <source>
        <strain evidence="2 3">Georgia GA2</strain>
    </source>
</reference>
<organism evidence="2 3">
    <name type="scientific">Tribolium castaneum</name>
    <name type="common">Red flour beetle</name>
    <dbReference type="NCBI Taxonomy" id="7070"/>
    <lineage>
        <taxon>Eukaryota</taxon>
        <taxon>Metazoa</taxon>
        <taxon>Ecdysozoa</taxon>
        <taxon>Arthropoda</taxon>
        <taxon>Hexapoda</taxon>
        <taxon>Insecta</taxon>
        <taxon>Pterygota</taxon>
        <taxon>Neoptera</taxon>
        <taxon>Endopterygota</taxon>
        <taxon>Coleoptera</taxon>
        <taxon>Polyphaga</taxon>
        <taxon>Cucujiformia</taxon>
        <taxon>Tenebrionidae</taxon>
        <taxon>Tenebrionidae incertae sedis</taxon>
        <taxon>Tribolium</taxon>
    </lineage>
</organism>